<accession>A0A9N9XJW0</accession>
<dbReference type="InterPro" id="IPR006612">
    <property type="entry name" value="THAP_Znf"/>
</dbReference>
<sequence length="366" mass="41764">MGGCRCSYKNCPNTTTTTENIHFFHYPVKHKERCRIWIENANKLHFCDIEEEQLRNKSICEVHFEDKWFLNSQRKRLLQGAIPTLDGDCIEEKPTESDMFVFNGLQEVQILPASSDGSLFILDTDSNRPHSVESFIYKNGVIVPSDGSVKEDVMKSKLSNPQPSTSGINIFSENSSFNVSNSTRFQNSTNIQKEPKTIIKADFDNGDTDVKYENDTENDNAPSENIIYVESDNLSKRKSPRIANAKGASPPSKGTIDKPHLGTNYLKKIKQHSRDIACIKKMLRQKVRAQNKPDTDTILATLKKELPATLFSVVNLNLNEKYELTQEDEEFFTDIHKTSPQLYQLLVDKYKWNLPCIDTTVELEDN</sequence>
<reference evidence="8" key="1">
    <citation type="submission" date="2022-01" db="EMBL/GenBank/DDBJ databases">
        <authorList>
            <person name="King R."/>
        </authorList>
    </citation>
    <scope>NUCLEOTIDE SEQUENCE</scope>
</reference>
<evidence type="ECO:0000256" key="2">
    <source>
        <dbReference type="ARBA" id="ARBA00022771"/>
    </source>
</evidence>
<evidence type="ECO:0000259" key="7">
    <source>
        <dbReference type="PROSITE" id="PS50950"/>
    </source>
</evidence>
<dbReference type="AlphaFoldDB" id="A0A9N9XJW0"/>
<keyword evidence="1" id="KW-0479">Metal-binding</keyword>
<proteinExistence type="predicted"/>
<dbReference type="PANTHER" id="PTHR46600">
    <property type="entry name" value="THAP DOMAIN-CONTAINING"/>
    <property type="match status" value="1"/>
</dbReference>
<dbReference type="Proteomes" id="UP001153712">
    <property type="component" value="Chromosome 10"/>
</dbReference>
<dbReference type="SMART" id="SM00980">
    <property type="entry name" value="THAP"/>
    <property type="match status" value="1"/>
</dbReference>
<dbReference type="InterPro" id="IPR026516">
    <property type="entry name" value="THAP1/10"/>
</dbReference>
<dbReference type="GO" id="GO:0008270">
    <property type="term" value="F:zinc ion binding"/>
    <property type="evidence" value="ECO:0007669"/>
    <property type="project" value="UniProtKB-KW"/>
</dbReference>
<evidence type="ECO:0000313" key="9">
    <source>
        <dbReference type="Proteomes" id="UP001153712"/>
    </source>
</evidence>
<dbReference type="PANTHER" id="PTHR46600:SF11">
    <property type="entry name" value="THAP DOMAIN-CONTAINING PROTEIN 10"/>
    <property type="match status" value="1"/>
</dbReference>
<dbReference type="SMART" id="SM00692">
    <property type="entry name" value="DM3"/>
    <property type="match status" value="1"/>
</dbReference>
<evidence type="ECO:0000313" key="8">
    <source>
        <dbReference type="EMBL" id="CAG9855232.1"/>
    </source>
</evidence>
<gene>
    <name evidence="8" type="ORF">PHYEVI_LOCUS1688</name>
</gene>
<dbReference type="PROSITE" id="PS50950">
    <property type="entry name" value="ZF_THAP"/>
    <property type="match status" value="1"/>
</dbReference>
<feature type="region of interest" description="Disordered" evidence="6">
    <location>
        <begin position="237"/>
        <end position="260"/>
    </location>
</feature>
<evidence type="ECO:0000256" key="3">
    <source>
        <dbReference type="ARBA" id="ARBA00022833"/>
    </source>
</evidence>
<keyword evidence="4 5" id="KW-0238">DNA-binding</keyword>
<evidence type="ECO:0000256" key="6">
    <source>
        <dbReference type="SAM" id="MobiDB-lite"/>
    </source>
</evidence>
<protein>
    <recommendedName>
        <fullName evidence="7">THAP-type domain-containing protein</fullName>
    </recommendedName>
</protein>
<evidence type="ECO:0000256" key="1">
    <source>
        <dbReference type="ARBA" id="ARBA00022723"/>
    </source>
</evidence>
<keyword evidence="3" id="KW-0862">Zinc</keyword>
<evidence type="ECO:0000256" key="5">
    <source>
        <dbReference type="PROSITE-ProRule" id="PRU00309"/>
    </source>
</evidence>
<organism evidence="8 9">
    <name type="scientific">Phyllotreta striolata</name>
    <name type="common">Striped flea beetle</name>
    <name type="synonym">Crioceris striolata</name>
    <dbReference type="NCBI Taxonomy" id="444603"/>
    <lineage>
        <taxon>Eukaryota</taxon>
        <taxon>Metazoa</taxon>
        <taxon>Ecdysozoa</taxon>
        <taxon>Arthropoda</taxon>
        <taxon>Hexapoda</taxon>
        <taxon>Insecta</taxon>
        <taxon>Pterygota</taxon>
        <taxon>Neoptera</taxon>
        <taxon>Endopterygota</taxon>
        <taxon>Coleoptera</taxon>
        <taxon>Polyphaga</taxon>
        <taxon>Cucujiformia</taxon>
        <taxon>Chrysomeloidea</taxon>
        <taxon>Chrysomelidae</taxon>
        <taxon>Galerucinae</taxon>
        <taxon>Alticini</taxon>
        <taxon>Phyllotreta</taxon>
    </lineage>
</organism>
<dbReference type="OrthoDB" id="7683421at2759"/>
<keyword evidence="9" id="KW-1185">Reference proteome</keyword>
<dbReference type="Pfam" id="PF05485">
    <property type="entry name" value="THAP"/>
    <property type="match status" value="1"/>
</dbReference>
<keyword evidence="2 5" id="KW-0863">Zinc-finger</keyword>
<dbReference type="EMBL" id="OU900103">
    <property type="protein sequence ID" value="CAG9855232.1"/>
    <property type="molecule type" value="Genomic_DNA"/>
</dbReference>
<dbReference type="SUPFAM" id="SSF57716">
    <property type="entry name" value="Glucocorticoid receptor-like (DNA-binding domain)"/>
    <property type="match status" value="1"/>
</dbReference>
<evidence type="ECO:0000256" key="4">
    <source>
        <dbReference type="ARBA" id="ARBA00023125"/>
    </source>
</evidence>
<name>A0A9N9XJW0_PHYSR</name>
<feature type="domain" description="THAP-type" evidence="7">
    <location>
        <begin position="1"/>
        <end position="86"/>
    </location>
</feature>
<dbReference type="GO" id="GO:0043565">
    <property type="term" value="F:sequence-specific DNA binding"/>
    <property type="evidence" value="ECO:0007669"/>
    <property type="project" value="InterPro"/>
</dbReference>